<evidence type="ECO:0000313" key="3">
    <source>
        <dbReference type="Proteomes" id="UP001341840"/>
    </source>
</evidence>
<sequence length="358" mass="39812">MELISALPEDVARDCLIRISYQYFPEVSSVSKAWNTEIQSPEFRRRRTTANQTQKILVAVQSRVDSDEKHRTGLLVKAATNPVYQLSVLEPKTGNWSELPAAPELPNGLPMFCRIAGVGYDLVVIGGWDPDSWKASNSVFIYNFLSATWRRGADMPGGSRTFFACVSDNHNTVYVAGGHDDEKNALKSVLAYDVSRDAWAVLPDMSRERDECKGIFRGGVLRVVGGYCTEMQGRFERTAEEFDSATCKWGPVEEEFLDVATCPRTCVDGADDELYICRDGDVLTLKGDTWQTVVKVPDEIRNVSYMEAREGALLLIGSGGFGQPHMSFLFDLKSSNWAKLASPENYTGHVQFGCTLEI</sequence>
<comment type="caution">
    <text evidence="2">The sequence shown here is derived from an EMBL/GenBank/DDBJ whole genome shotgun (WGS) entry which is preliminary data.</text>
</comment>
<dbReference type="SUPFAM" id="SSF81383">
    <property type="entry name" value="F-box domain"/>
    <property type="match status" value="1"/>
</dbReference>
<protein>
    <recommendedName>
        <fullName evidence="1">F-box domain-containing protein</fullName>
    </recommendedName>
</protein>
<dbReference type="InterPro" id="IPR044595">
    <property type="entry name" value="KMD1-4"/>
</dbReference>
<reference evidence="2 3" key="1">
    <citation type="journal article" date="2023" name="Plants (Basel)">
        <title>Bridging the Gap: Combining Genomics and Transcriptomics Approaches to Understand Stylosanthes scabra, an Orphan Legume from the Brazilian Caatinga.</title>
        <authorList>
            <person name="Ferreira-Neto J.R.C."/>
            <person name="da Silva M.D."/>
            <person name="Binneck E."/>
            <person name="de Melo N.F."/>
            <person name="da Silva R.H."/>
            <person name="de Melo A.L.T.M."/>
            <person name="Pandolfi V."/>
            <person name="Bustamante F.O."/>
            <person name="Brasileiro-Vidal A.C."/>
            <person name="Benko-Iseppon A.M."/>
        </authorList>
    </citation>
    <scope>NUCLEOTIDE SEQUENCE [LARGE SCALE GENOMIC DNA]</scope>
    <source>
        <tissue evidence="2">Leaves</tissue>
    </source>
</reference>
<dbReference type="Proteomes" id="UP001341840">
    <property type="component" value="Unassembled WGS sequence"/>
</dbReference>
<dbReference type="InterPro" id="IPR001810">
    <property type="entry name" value="F-box_dom"/>
</dbReference>
<organism evidence="2 3">
    <name type="scientific">Stylosanthes scabra</name>
    <dbReference type="NCBI Taxonomy" id="79078"/>
    <lineage>
        <taxon>Eukaryota</taxon>
        <taxon>Viridiplantae</taxon>
        <taxon>Streptophyta</taxon>
        <taxon>Embryophyta</taxon>
        <taxon>Tracheophyta</taxon>
        <taxon>Spermatophyta</taxon>
        <taxon>Magnoliopsida</taxon>
        <taxon>eudicotyledons</taxon>
        <taxon>Gunneridae</taxon>
        <taxon>Pentapetalae</taxon>
        <taxon>rosids</taxon>
        <taxon>fabids</taxon>
        <taxon>Fabales</taxon>
        <taxon>Fabaceae</taxon>
        <taxon>Papilionoideae</taxon>
        <taxon>50 kb inversion clade</taxon>
        <taxon>dalbergioids sensu lato</taxon>
        <taxon>Dalbergieae</taxon>
        <taxon>Pterocarpus clade</taxon>
        <taxon>Stylosanthes</taxon>
    </lineage>
</organism>
<keyword evidence="3" id="KW-1185">Reference proteome</keyword>
<dbReference type="Gene3D" id="2.120.10.80">
    <property type="entry name" value="Kelch-type beta propeller"/>
    <property type="match status" value="1"/>
</dbReference>
<dbReference type="PANTHER" id="PTHR46407:SF3">
    <property type="entry name" value="OS02G0208700 PROTEIN"/>
    <property type="match status" value="1"/>
</dbReference>
<dbReference type="InterPro" id="IPR015915">
    <property type="entry name" value="Kelch-typ_b-propeller"/>
</dbReference>
<dbReference type="SUPFAM" id="SSF117281">
    <property type="entry name" value="Kelch motif"/>
    <property type="match status" value="1"/>
</dbReference>
<dbReference type="Pfam" id="PF01344">
    <property type="entry name" value="Kelch_1"/>
    <property type="match status" value="2"/>
</dbReference>
<evidence type="ECO:0000259" key="1">
    <source>
        <dbReference type="Pfam" id="PF00646"/>
    </source>
</evidence>
<dbReference type="SMART" id="SM00612">
    <property type="entry name" value="Kelch"/>
    <property type="match status" value="2"/>
</dbReference>
<gene>
    <name evidence="2" type="ORF">PIB30_083267</name>
</gene>
<accession>A0ABU6RS36</accession>
<evidence type="ECO:0000313" key="2">
    <source>
        <dbReference type="EMBL" id="MED6126936.1"/>
    </source>
</evidence>
<dbReference type="EMBL" id="JASCZI010031519">
    <property type="protein sequence ID" value="MED6126936.1"/>
    <property type="molecule type" value="Genomic_DNA"/>
</dbReference>
<dbReference type="Pfam" id="PF00646">
    <property type="entry name" value="F-box"/>
    <property type="match status" value="1"/>
</dbReference>
<name>A0ABU6RS36_9FABA</name>
<feature type="domain" description="F-box" evidence="1">
    <location>
        <begin position="4"/>
        <end position="45"/>
    </location>
</feature>
<dbReference type="InterPro" id="IPR006652">
    <property type="entry name" value="Kelch_1"/>
</dbReference>
<dbReference type="PANTHER" id="PTHR46407">
    <property type="entry name" value="OS02G0208700 PROTEIN"/>
    <property type="match status" value="1"/>
</dbReference>
<dbReference type="CDD" id="cd22152">
    <property type="entry name" value="F-box_AtAFR-like"/>
    <property type="match status" value="1"/>
</dbReference>
<dbReference type="InterPro" id="IPR036047">
    <property type="entry name" value="F-box-like_dom_sf"/>
</dbReference>
<proteinExistence type="predicted"/>